<dbReference type="InterPro" id="IPR011576">
    <property type="entry name" value="Pyridox_Oxase_N"/>
</dbReference>
<dbReference type="eggNOG" id="COG0748">
    <property type="taxonomic scope" value="Bacteria"/>
</dbReference>
<reference evidence="2 3" key="1">
    <citation type="submission" date="2011-09" db="EMBL/GenBank/DDBJ databases">
        <authorList>
            <consortium name="US DOE Joint Genome Institute (JGI-PGF)"/>
            <person name="Lucas S."/>
            <person name="Han J."/>
            <person name="Lapidus A."/>
            <person name="Cheng J.-F."/>
            <person name="Goodwin L."/>
            <person name="Pitluck S."/>
            <person name="Peters L."/>
            <person name="Land M.L."/>
            <person name="Hauser L."/>
            <person name="Orellana R."/>
            <person name="Lovley D."/>
            <person name="Woyke T.J."/>
        </authorList>
    </citation>
    <scope>NUCLEOTIDE SEQUENCE [LARGE SCALE GENOMIC DNA]</scope>
    <source>
        <strain evidence="2 3">2ac9</strain>
    </source>
</reference>
<organism evidence="2 3">
    <name type="scientific">Desulfobacter postgatei 2ac9</name>
    <dbReference type="NCBI Taxonomy" id="879212"/>
    <lineage>
        <taxon>Bacteria</taxon>
        <taxon>Pseudomonadati</taxon>
        <taxon>Thermodesulfobacteriota</taxon>
        <taxon>Desulfobacteria</taxon>
        <taxon>Desulfobacterales</taxon>
        <taxon>Desulfobacteraceae</taxon>
        <taxon>Desulfobacter</taxon>
    </lineage>
</organism>
<dbReference type="SUPFAM" id="SSF50475">
    <property type="entry name" value="FMN-binding split barrel"/>
    <property type="match status" value="1"/>
</dbReference>
<gene>
    <name evidence="2" type="ORF">DespoDRAFT_02281</name>
</gene>
<accession>I5B3U1</accession>
<reference evidence="2 3" key="2">
    <citation type="submission" date="2012-02" db="EMBL/GenBank/DDBJ databases">
        <title>Improved High-Quality Draft sequence of Desulfobacter postgatei 2ac9.</title>
        <authorList>
            <consortium name="US DOE Joint Genome Institute"/>
            <person name="Lucas S."/>
            <person name="Han J."/>
            <person name="Lapidus A."/>
            <person name="Cheng J.-F."/>
            <person name="Goodwin L."/>
            <person name="Pitluck S."/>
            <person name="Peters L."/>
            <person name="Ovchinnikova G."/>
            <person name="Held B."/>
            <person name="Detter J.C."/>
            <person name="Han C."/>
            <person name="Tapia R."/>
            <person name="Land M."/>
            <person name="Hauser L."/>
            <person name="Kyrpides N."/>
            <person name="Ivanova N."/>
            <person name="Pagani I."/>
            <person name="Orellana R."/>
            <person name="Lovley D."/>
            <person name="Woyke T."/>
        </authorList>
    </citation>
    <scope>NUCLEOTIDE SEQUENCE [LARGE SCALE GENOMIC DNA]</scope>
    <source>
        <strain evidence="2 3">2ac9</strain>
    </source>
</reference>
<name>I5B3U1_9BACT</name>
<dbReference type="OrthoDB" id="3034951at2"/>
<dbReference type="AlphaFoldDB" id="I5B3U1"/>
<dbReference type="Gene3D" id="2.30.110.10">
    <property type="entry name" value="Electron Transport, Fmn-binding Protein, Chain A"/>
    <property type="match status" value="1"/>
</dbReference>
<evidence type="ECO:0000313" key="3">
    <source>
        <dbReference type="Proteomes" id="UP000005778"/>
    </source>
</evidence>
<dbReference type="Proteomes" id="UP000005778">
    <property type="component" value="Chromosome"/>
</dbReference>
<proteinExistence type="predicted"/>
<dbReference type="EMBL" id="CM001488">
    <property type="protein sequence ID" value="EIM64154.1"/>
    <property type="molecule type" value="Genomic_DNA"/>
</dbReference>
<feature type="domain" description="Pyridoxamine 5'-phosphate oxidase N-terminal" evidence="1">
    <location>
        <begin position="10"/>
        <end position="135"/>
    </location>
</feature>
<dbReference type="Pfam" id="PF01243">
    <property type="entry name" value="PNPOx_N"/>
    <property type="match status" value="1"/>
</dbReference>
<dbReference type="RefSeq" id="WP_004073628.1">
    <property type="nucleotide sequence ID" value="NZ_CM001488.1"/>
</dbReference>
<dbReference type="HOGENOM" id="CLU_123705_0_0_7"/>
<evidence type="ECO:0000259" key="1">
    <source>
        <dbReference type="Pfam" id="PF01243"/>
    </source>
</evidence>
<dbReference type="STRING" id="879212.DespoDRAFT_02281"/>
<dbReference type="InterPro" id="IPR012349">
    <property type="entry name" value="Split_barrel_FMN-bd"/>
</dbReference>
<sequence>MSDDTQQILKNIAQLFESQSFAVLSTQKNDQPYSSLVAFAVNPDLNYFYFLTPNTTRKYDNLKTNPKVCILVNDSQNNADDVYNAVSVTGTGVAETIDKSVEQKALDLFLRKHPHLKNFSKAPTTAFVRISMKRYFMVNRFQNVVEVKVKHGNQITVDGYLGIITCHTEDL</sequence>
<evidence type="ECO:0000313" key="2">
    <source>
        <dbReference type="EMBL" id="EIM64154.1"/>
    </source>
</evidence>
<keyword evidence="3" id="KW-1185">Reference proteome</keyword>
<protein>
    <submittedName>
        <fullName evidence="2">Putative flavin-nucleotide-binding protein</fullName>
    </submittedName>
</protein>